<keyword evidence="2" id="KW-1185">Reference proteome</keyword>
<accession>A0A8T0G0C1</accession>
<evidence type="ECO:0000313" key="1">
    <source>
        <dbReference type="EMBL" id="KAF8796711.1"/>
    </source>
</evidence>
<sequence length="113" mass="13075">MSVPPVQNLPSCDESKGFWDLLDLKKMIDEESLPETIPAEWDYIEPATKKRKFSDHLDSSDGRNQSVFTFEYVDYPYKVVANDCPELPIRIAISKGEKTYVYKCTEIVEFEKS</sequence>
<comment type="caution">
    <text evidence="1">The sequence shown here is derived from an EMBL/GenBank/DDBJ whole genome shotgun (WGS) entry which is preliminary data.</text>
</comment>
<dbReference type="Proteomes" id="UP000807504">
    <property type="component" value="Unassembled WGS sequence"/>
</dbReference>
<evidence type="ECO:0000313" key="2">
    <source>
        <dbReference type="Proteomes" id="UP000807504"/>
    </source>
</evidence>
<dbReference type="AlphaFoldDB" id="A0A8T0G0C1"/>
<reference evidence="1" key="2">
    <citation type="submission" date="2020-06" db="EMBL/GenBank/DDBJ databases">
        <authorList>
            <person name="Sheffer M."/>
        </authorList>
    </citation>
    <scope>NUCLEOTIDE SEQUENCE</scope>
</reference>
<proteinExistence type="predicted"/>
<protein>
    <submittedName>
        <fullName evidence="1">Uncharacterized protein</fullName>
    </submittedName>
</protein>
<organism evidence="1 2">
    <name type="scientific">Argiope bruennichi</name>
    <name type="common">Wasp spider</name>
    <name type="synonym">Aranea bruennichi</name>
    <dbReference type="NCBI Taxonomy" id="94029"/>
    <lineage>
        <taxon>Eukaryota</taxon>
        <taxon>Metazoa</taxon>
        <taxon>Ecdysozoa</taxon>
        <taxon>Arthropoda</taxon>
        <taxon>Chelicerata</taxon>
        <taxon>Arachnida</taxon>
        <taxon>Araneae</taxon>
        <taxon>Araneomorphae</taxon>
        <taxon>Entelegynae</taxon>
        <taxon>Araneoidea</taxon>
        <taxon>Araneidae</taxon>
        <taxon>Argiope</taxon>
    </lineage>
</organism>
<dbReference type="EMBL" id="JABXBU010000001">
    <property type="protein sequence ID" value="KAF8796711.1"/>
    <property type="molecule type" value="Genomic_DNA"/>
</dbReference>
<name>A0A8T0G0C1_ARGBR</name>
<gene>
    <name evidence="1" type="ORF">HNY73_001057</name>
</gene>
<reference evidence="1" key="1">
    <citation type="journal article" date="2020" name="bioRxiv">
        <title>Chromosome-level reference genome of the European wasp spider Argiope bruennichi: a resource for studies on range expansion and evolutionary adaptation.</title>
        <authorList>
            <person name="Sheffer M.M."/>
            <person name="Hoppe A."/>
            <person name="Krehenwinkel H."/>
            <person name="Uhl G."/>
            <person name="Kuss A.W."/>
            <person name="Jensen L."/>
            <person name="Jensen C."/>
            <person name="Gillespie R.G."/>
            <person name="Hoff K.J."/>
            <person name="Prost S."/>
        </authorList>
    </citation>
    <scope>NUCLEOTIDE SEQUENCE</scope>
</reference>